<dbReference type="InterPro" id="IPR023366">
    <property type="entry name" value="ATP_synth_asu-like_sf"/>
</dbReference>
<dbReference type="Pfam" id="PF00677">
    <property type="entry name" value="Lum_binding"/>
    <property type="match status" value="2"/>
</dbReference>
<comment type="catalytic activity">
    <reaction evidence="1">
        <text>2 6,7-dimethyl-8-(1-D-ribityl)lumazine + H(+) = 5-amino-6-(D-ribitylamino)uracil + riboflavin</text>
        <dbReference type="Rhea" id="RHEA:20772"/>
        <dbReference type="ChEBI" id="CHEBI:15378"/>
        <dbReference type="ChEBI" id="CHEBI:15934"/>
        <dbReference type="ChEBI" id="CHEBI:57986"/>
        <dbReference type="ChEBI" id="CHEBI:58201"/>
        <dbReference type="EC" id="2.5.1.9"/>
    </reaction>
</comment>
<dbReference type="NCBIfam" id="NF006767">
    <property type="entry name" value="PRK09289.1"/>
    <property type="match status" value="1"/>
</dbReference>
<evidence type="ECO:0000256" key="8">
    <source>
        <dbReference type="ARBA" id="ARBA00022679"/>
    </source>
</evidence>
<feature type="domain" description="Lumazine-binding" evidence="12">
    <location>
        <begin position="97"/>
        <end position="193"/>
    </location>
</feature>
<dbReference type="PIRSF" id="PIRSF000498">
    <property type="entry name" value="Riboflavin_syn_A"/>
    <property type="match status" value="1"/>
</dbReference>
<evidence type="ECO:0000313" key="14">
    <source>
        <dbReference type="Proteomes" id="UP000243494"/>
    </source>
</evidence>
<dbReference type="PANTHER" id="PTHR21098">
    <property type="entry name" value="RIBOFLAVIN SYNTHASE ALPHA CHAIN"/>
    <property type="match status" value="1"/>
</dbReference>
<keyword evidence="8 13" id="KW-0808">Transferase</keyword>
<dbReference type="CDD" id="cd00402">
    <property type="entry name" value="Riboflavin_synthase_like"/>
    <property type="match status" value="1"/>
</dbReference>
<evidence type="ECO:0000256" key="11">
    <source>
        <dbReference type="PROSITE-ProRule" id="PRU00524"/>
    </source>
</evidence>
<dbReference type="GO" id="GO:0009231">
    <property type="term" value="P:riboflavin biosynthetic process"/>
    <property type="evidence" value="ECO:0007669"/>
    <property type="project" value="UniProtKB-KW"/>
</dbReference>
<evidence type="ECO:0000256" key="7">
    <source>
        <dbReference type="ARBA" id="ARBA00022619"/>
    </source>
</evidence>
<name>A0A371ITC2_9FIRM</name>
<dbReference type="SUPFAM" id="SSF63380">
    <property type="entry name" value="Riboflavin synthase domain-like"/>
    <property type="match status" value="2"/>
</dbReference>
<evidence type="ECO:0000256" key="10">
    <source>
        <dbReference type="NCBIfam" id="TIGR00187"/>
    </source>
</evidence>
<organism evidence="13 14">
    <name type="scientific">Romboutsia maritimum</name>
    <dbReference type="NCBI Taxonomy" id="2020948"/>
    <lineage>
        <taxon>Bacteria</taxon>
        <taxon>Bacillati</taxon>
        <taxon>Bacillota</taxon>
        <taxon>Clostridia</taxon>
        <taxon>Peptostreptococcales</taxon>
        <taxon>Peptostreptococcaceae</taxon>
        <taxon>Romboutsia</taxon>
    </lineage>
</organism>
<dbReference type="InterPro" id="IPR026017">
    <property type="entry name" value="Lumazine-bd_dom"/>
</dbReference>
<dbReference type="EMBL" id="NOJZ02000008">
    <property type="protein sequence ID" value="RDY23748.1"/>
    <property type="molecule type" value="Genomic_DNA"/>
</dbReference>
<dbReference type="OrthoDB" id="9788537at2"/>
<dbReference type="Proteomes" id="UP000243494">
    <property type="component" value="Unassembled WGS sequence"/>
</dbReference>
<keyword evidence="7" id="KW-0686">Riboflavin biosynthesis</keyword>
<evidence type="ECO:0000256" key="6">
    <source>
        <dbReference type="ARBA" id="ARBA00013950"/>
    </source>
</evidence>
<feature type="repeat" description="Lumazine-binding" evidence="11">
    <location>
        <begin position="97"/>
        <end position="193"/>
    </location>
</feature>
<dbReference type="PROSITE" id="PS51177">
    <property type="entry name" value="LUMAZINE_BIND"/>
    <property type="match status" value="2"/>
</dbReference>
<dbReference type="InterPro" id="IPR017938">
    <property type="entry name" value="Riboflavin_synthase-like_b-brl"/>
</dbReference>
<comment type="pathway">
    <text evidence="3">Cofactor biosynthesis; riboflavin biosynthesis; riboflavin from 2-hydroxy-3-oxobutyl phosphate and 5-amino-6-(D-ribitylamino)uracil: step 2/2.</text>
</comment>
<evidence type="ECO:0000256" key="4">
    <source>
        <dbReference type="ARBA" id="ARBA00011233"/>
    </source>
</evidence>
<sequence length="217" mass="23805">MFTGIIEEIGIVKKITATKKSGEITICAKKILDDLNLGDSVSINGVCLTVNDIKSSEFTADIMMSTIKCTNLGNLNPNDNVNLERAMRLSSRFGGHIVTGHVDTTGIITNIEKVENSILLTIKTNNTFFENLILKGSITIDGISLTICFMDKTCFKVSIIPHTRENTTLASKKIGSVVNLEGDIVGKYIKNFLNFENSKSIISSNINKDFLFENGFN</sequence>
<evidence type="ECO:0000256" key="1">
    <source>
        <dbReference type="ARBA" id="ARBA00000968"/>
    </source>
</evidence>
<dbReference type="EC" id="2.5.1.9" evidence="5 10"/>
<dbReference type="FunFam" id="2.40.30.20:FF:000003">
    <property type="entry name" value="Riboflavin synthase, alpha subunit"/>
    <property type="match status" value="1"/>
</dbReference>
<comment type="function">
    <text evidence="2">Catalyzes the dismutation of two molecules of 6,7-dimethyl-8-ribityllumazine, resulting in the formation of riboflavin and 5-amino-6-(D-ribitylamino)uracil.</text>
</comment>
<dbReference type="RefSeq" id="WP_095406221.1">
    <property type="nucleotide sequence ID" value="NZ_NOJZ02000008.1"/>
</dbReference>
<accession>A0A371ITC2</accession>
<evidence type="ECO:0000313" key="13">
    <source>
        <dbReference type="EMBL" id="RDY23748.1"/>
    </source>
</evidence>
<dbReference type="Gene3D" id="2.40.30.20">
    <property type="match status" value="2"/>
</dbReference>
<feature type="domain" description="Lumazine-binding" evidence="12">
    <location>
        <begin position="1"/>
        <end position="96"/>
    </location>
</feature>
<comment type="caution">
    <text evidence="13">The sequence shown here is derived from an EMBL/GenBank/DDBJ whole genome shotgun (WGS) entry which is preliminary data.</text>
</comment>
<comment type="subunit">
    <text evidence="4">Homotrimer.</text>
</comment>
<dbReference type="InterPro" id="IPR001783">
    <property type="entry name" value="Lumazine-bd"/>
</dbReference>
<dbReference type="PANTHER" id="PTHR21098:SF12">
    <property type="entry name" value="RIBOFLAVIN SYNTHASE"/>
    <property type="match status" value="1"/>
</dbReference>
<evidence type="ECO:0000256" key="3">
    <source>
        <dbReference type="ARBA" id="ARBA00004887"/>
    </source>
</evidence>
<dbReference type="NCBIfam" id="NF009566">
    <property type="entry name" value="PRK13020.1"/>
    <property type="match status" value="1"/>
</dbReference>
<dbReference type="NCBIfam" id="TIGR00187">
    <property type="entry name" value="ribE"/>
    <property type="match status" value="1"/>
</dbReference>
<dbReference type="AlphaFoldDB" id="A0A371ITC2"/>
<gene>
    <name evidence="13" type="ORF">CHF27_006390</name>
</gene>
<evidence type="ECO:0000256" key="9">
    <source>
        <dbReference type="ARBA" id="ARBA00022737"/>
    </source>
</evidence>
<dbReference type="GO" id="GO:0004746">
    <property type="term" value="F:riboflavin synthase activity"/>
    <property type="evidence" value="ECO:0007669"/>
    <property type="project" value="UniProtKB-UniRule"/>
</dbReference>
<reference evidence="13 14" key="1">
    <citation type="journal article" date="2017" name="Genome Announc.">
        <title>Draft Genome Sequence of Romboutsia maritimum sp. nov. Strain CCRI-22766(T), Isolated from Coastal Estuarine Mud.</title>
        <authorList>
            <person name="Maheux A.F."/>
            <person name="Boudreau D.K."/>
            <person name="Berube E."/>
            <person name="Boissinot M."/>
            <person name="Raymond F."/>
            <person name="Brodeur S."/>
            <person name="Corbeil J."/>
            <person name="Brightwell G."/>
            <person name="Broda D."/>
            <person name="Omar R.F."/>
            <person name="Bergeron M.G."/>
        </authorList>
    </citation>
    <scope>NUCLEOTIDE SEQUENCE [LARGE SCALE GENOMIC DNA]</scope>
    <source>
        <strain evidence="13 14">CCRI-22766</strain>
    </source>
</reference>
<keyword evidence="14" id="KW-1185">Reference proteome</keyword>
<feature type="repeat" description="Lumazine-binding" evidence="11">
    <location>
        <begin position="1"/>
        <end position="96"/>
    </location>
</feature>
<keyword evidence="9" id="KW-0677">Repeat</keyword>
<proteinExistence type="predicted"/>
<protein>
    <recommendedName>
        <fullName evidence="6 10">Riboflavin synthase</fullName>
        <ecNumber evidence="5 10">2.5.1.9</ecNumber>
    </recommendedName>
</protein>
<evidence type="ECO:0000256" key="2">
    <source>
        <dbReference type="ARBA" id="ARBA00002803"/>
    </source>
</evidence>
<dbReference type="FunFam" id="2.40.30.20:FF:000004">
    <property type="entry name" value="Riboflavin synthase, alpha subunit"/>
    <property type="match status" value="1"/>
</dbReference>
<evidence type="ECO:0000256" key="5">
    <source>
        <dbReference type="ARBA" id="ARBA00012827"/>
    </source>
</evidence>
<evidence type="ECO:0000259" key="12">
    <source>
        <dbReference type="PROSITE" id="PS51177"/>
    </source>
</evidence>